<dbReference type="EMBL" id="AZGY01000008">
    <property type="protein sequence ID" value="KZZ95825.1"/>
    <property type="molecule type" value="Genomic_DNA"/>
</dbReference>
<keyword evidence="2" id="KW-0812">Transmembrane</keyword>
<dbReference type="SUPFAM" id="SSF53335">
    <property type="entry name" value="S-adenosyl-L-methionine-dependent methyltransferases"/>
    <property type="match status" value="1"/>
</dbReference>
<evidence type="ECO:0000256" key="2">
    <source>
        <dbReference type="SAM" id="Phobius"/>
    </source>
</evidence>
<evidence type="ECO:0000256" key="1">
    <source>
        <dbReference type="SAM" id="MobiDB-lite"/>
    </source>
</evidence>
<keyword evidence="2" id="KW-0472">Membrane</keyword>
<evidence type="ECO:0000313" key="3">
    <source>
        <dbReference type="EMBL" id="KZZ95825.1"/>
    </source>
</evidence>
<evidence type="ECO:0000313" key="4">
    <source>
        <dbReference type="Proteomes" id="UP000078544"/>
    </source>
</evidence>
<accession>A0A168BW94</accession>
<dbReference type="InterPro" id="IPR029063">
    <property type="entry name" value="SAM-dependent_MTases_sf"/>
</dbReference>
<dbReference type="Gene3D" id="3.40.50.150">
    <property type="entry name" value="Vaccinia Virus protein VP39"/>
    <property type="match status" value="1"/>
</dbReference>
<dbReference type="Proteomes" id="UP000078544">
    <property type="component" value="Unassembled WGS sequence"/>
</dbReference>
<feature type="region of interest" description="Disordered" evidence="1">
    <location>
        <begin position="182"/>
        <end position="203"/>
    </location>
</feature>
<feature type="compositionally biased region" description="Acidic residues" evidence="1">
    <location>
        <begin position="194"/>
        <end position="203"/>
    </location>
</feature>
<organism evidence="3 4">
    <name type="scientific">Moelleriella libera RCEF 2490</name>
    <dbReference type="NCBI Taxonomy" id="1081109"/>
    <lineage>
        <taxon>Eukaryota</taxon>
        <taxon>Fungi</taxon>
        <taxon>Dikarya</taxon>
        <taxon>Ascomycota</taxon>
        <taxon>Pezizomycotina</taxon>
        <taxon>Sordariomycetes</taxon>
        <taxon>Hypocreomycetidae</taxon>
        <taxon>Hypocreales</taxon>
        <taxon>Clavicipitaceae</taxon>
        <taxon>Moelleriella</taxon>
    </lineage>
</organism>
<dbReference type="STRING" id="1081109.A0A168BW94"/>
<evidence type="ECO:0008006" key="5">
    <source>
        <dbReference type="Google" id="ProtNLM"/>
    </source>
</evidence>
<feature type="transmembrane region" description="Helical" evidence="2">
    <location>
        <begin position="12"/>
        <end position="33"/>
    </location>
</feature>
<keyword evidence="2" id="KW-1133">Transmembrane helix</keyword>
<sequence length="404" mass="43249">MAWDFSAQSFVLGLLAGGITTAALLFLGALVVFRASNSSSLGHWKLNLKTPISSMWINLGFWKTRDGKAIRNFDQATRALLEQIVDTAGLLVTGEGEAAAAAAAATTTTTTTATATTATAAAAAAAAVVRKRAEGIAVLDLGFGCGDQTIALMEMLRAHEPRRFRYVGLTLDGAQVQTAQRRLDSAVAGRSDNDDNNDNDDDDAAAAAGRAVRALVQGDSSASSVKLLRADAARPETWSPVVRASVHSLADGACFPERWLLALDCLYHFSPSRRPAFRLAAQTLDAHLMAFDLLLDPAASRWNTCAVRLVGLVMGCPLHTFLTEAQYRQQLVECGYDGARIEVRDVSDDVFAGVAGYLRRQDAALGQYGISLGGFKLAGRLFEWFDRTRVVKAVIVVARTRAKL</sequence>
<dbReference type="AlphaFoldDB" id="A0A168BW94"/>
<comment type="caution">
    <text evidence="3">The sequence shown here is derived from an EMBL/GenBank/DDBJ whole genome shotgun (WGS) entry which is preliminary data.</text>
</comment>
<keyword evidence="4" id="KW-1185">Reference proteome</keyword>
<proteinExistence type="predicted"/>
<gene>
    <name evidence="3" type="ORF">AAL_04121</name>
</gene>
<reference evidence="3 4" key="1">
    <citation type="journal article" date="2016" name="Genome Biol. Evol.">
        <title>Divergent and convergent evolution of fungal pathogenicity.</title>
        <authorList>
            <person name="Shang Y."/>
            <person name="Xiao G."/>
            <person name="Zheng P."/>
            <person name="Cen K."/>
            <person name="Zhan S."/>
            <person name="Wang C."/>
        </authorList>
    </citation>
    <scope>NUCLEOTIDE SEQUENCE [LARGE SCALE GENOMIC DNA]</scope>
    <source>
        <strain evidence="3 4">RCEF 2490</strain>
    </source>
</reference>
<name>A0A168BW94_9HYPO</name>
<protein>
    <recommendedName>
        <fullName evidence="5">Methyltransferase domain-containing protein</fullName>
    </recommendedName>
</protein>
<dbReference type="OrthoDB" id="61390at2759"/>